<dbReference type="NCBIfam" id="TIGR00199">
    <property type="entry name" value="PncC_domain"/>
    <property type="match status" value="1"/>
</dbReference>
<dbReference type="Pfam" id="PF02464">
    <property type="entry name" value="CinA"/>
    <property type="match status" value="1"/>
</dbReference>
<gene>
    <name evidence="2" type="primary">pncC</name>
    <name evidence="2" type="ORF">LVJ77_01020</name>
</gene>
<dbReference type="AlphaFoldDB" id="A0ABD8B833"/>
<accession>A0ABD8B833</accession>
<evidence type="ECO:0000313" key="2">
    <source>
        <dbReference type="EMBL" id="XHH50115.1"/>
    </source>
</evidence>
<dbReference type="GO" id="GO:0019159">
    <property type="term" value="F:nicotinamide-nucleotide amidase activity"/>
    <property type="evidence" value="ECO:0007669"/>
    <property type="project" value="UniProtKB-EC"/>
</dbReference>
<evidence type="ECO:0000313" key="3">
    <source>
        <dbReference type="Proteomes" id="UP000831534"/>
    </source>
</evidence>
<organism evidence="2 3">
    <name type="scientific">Conchiformibius kuhniae</name>
    <dbReference type="NCBI Taxonomy" id="211502"/>
    <lineage>
        <taxon>Bacteria</taxon>
        <taxon>Pseudomonadati</taxon>
        <taxon>Pseudomonadota</taxon>
        <taxon>Betaproteobacteria</taxon>
        <taxon>Neisseriales</taxon>
        <taxon>Neisseriaceae</taxon>
        <taxon>Conchiformibius</taxon>
    </lineage>
</organism>
<reference evidence="2 3" key="1">
    <citation type="journal article" date="2022" name="Res Sq">
        <title>Evolution of multicellular longitudinally dividing oral cavity symbionts (Neisseriaceae).</title>
        <authorList>
            <person name="Nyongesa S."/>
            <person name="Weber P."/>
            <person name="Bernet E."/>
            <person name="Pullido F."/>
            <person name="Nieckarz M."/>
            <person name="Delaby M."/>
            <person name="Nieves C."/>
            <person name="Viehboeck T."/>
            <person name="Krause N."/>
            <person name="Rivera-Millot A."/>
            <person name="Nakamura A."/>
            <person name="Vischer N."/>
            <person name="VanNieuwenhze M."/>
            <person name="Brun Y."/>
            <person name="Cava F."/>
            <person name="Bulgheresi S."/>
            <person name="Veyrier F."/>
        </authorList>
    </citation>
    <scope>NUCLEOTIDE SEQUENCE [LARGE SCALE GENOMIC DNA]</scope>
    <source>
        <strain evidence="2 3">17694</strain>
    </source>
</reference>
<sequence>MTRLEYIARELTARKRTITTAESCTGGLLAAELTSVPGSSAYFQRGFITYSNQAKTQQLNVLESTLRHYGAVSEETVREMALGALVATRNDYAVAITGIAGPDGGSKDKPVGTVWFGFATKQRIWAKHYRFDGDRKQVRSQAVQYALAMLEHFLKTSE</sequence>
<proteinExistence type="predicted"/>
<dbReference type="InterPro" id="IPR036653">
    <property type="entry name" value="CinA-like_C"/>
</dbReference>
<name>A0ABD8B833_9NEIS</name>
<dbReference type="NCBIfam" id="NF002975">
    <property type="entry name" value="PRK03661.1"/>
    <property type="match status" value="1"/>
</dbReference>
<dbReference type="Gene3D" id="3.90.950.20">
    <property type="entry name" value="CinA-like"/>
    <property type="match status" value="1"/>
</dbReference>
<keyword evidence="3" id="KW-1185">Reference proteome</keyword>
<dbReference type="SUPFAM" id="SSF142433">
    <property type="entry name" value="CinA-like"/>
    <property type="match status" value="1"/>
</dbReference>
<protein>
    <submittedName>
        <fullName evidence="2">Nicotinamide-nucleotide amidase</fullName>
        <ecNumber evidence="2">3.5.1.42</ecNumber>
    </submittedName>
</protein>
<evidence type="ECO:0000259" key="1">
    <source>
        <dbReference type="Pfam" id="PF02464"/>
    </source>
</evidence>
<dbReference type="Proteomes" id="UP000831534">
    <property type="component" value="Chromosome"/>
</dbReference>
<dbReference type="InterPro" id="IPR008136">
    <property type="entry name" value="CinA_C"/>
</dbReference>
<dbReference type="RefSeq" id="WP_027009074.1">
    <property type="nucleotide sequence ID" value="NZ_CP091521.1"/>
</dbReference>
<dbReference type="EMBL" id="CP091521">
    <property type="protein sequence ID" value="XHH50115.1"/>
    <property type="molecule type" value="Genomic_DNA"/>
</dbReference>
<dbReference type="KEGG" id="ckh:LVJ77_01020"/>
<dbReference type="EC" id="3.5.1.42" evidence="2"/>
<feature type="domain" description="CinA C-terminal" evidence="1">
    <location>
        <begin position="5"/>
        <end position="153"/>
    </location>
</feature>
<keyword evidence="2" id="KW-0378">Hydrolase</keyword>